<feature type="non-terminal residue" evidence="2">
    <location>
        <position position="120"/>
    </location>
</feature>
<accession>A0A4Y2EDW6</accession>
<evidence type="ECO:0000313" key="2">
    <source>
        <dbReference type="EMBL" id="GBM27320.1"/>
    </source>
</evidence>
<name>A0A4Y2EDW6_ARAVE</name>
<evidence type="ECO:0000313" key="3">
    <source>
        <dbReference type="Proteomes" id="UP000499080"/>
    </source>
</evidence>
<evidence type="ECO:0000256" key="1">
    <source>
        <dbReference type="SAM" id="MobiDB-lite"/>
    </source>
</evidence>
<proteinExistence type="predicted"/>
<protein>
    <submittedName>
        <fullName evidence="2">Uncharacterized protein</fullName>
    </submittedName>
</protein>
<reference evidence="2 3" key="1">
    <citation type="journal article" date="2019" name="Sci. Rep.">
        <title>Orb-weaving spider Araneus ventricosus genome elucidates the spidroin gene catalogue.</title>
        <authorList>
            <person name="Kono N."/>
            <person name="Nakamura H."/>
            <person name="Ohtoshi R."/>
            <person name="Moran D.A.P."/>
            <person name="Shinohara A."/>
            <person name="Yoshida Y."/>
            <person name="Fujiwara M."/>
            <person name="Mori M."/>
            <person name="Tomita M."/>
            <person name="Arakawa K."/>
        </authorList>
    </citation>
    <scope>NUCLEOTIDE SEQUENCE [LARGE SCALE GENOMIC DNA]</scope>
</reference>
<dbReference type="Proteomes" id="UP000499080">
    <property type="component" value="Unassembled WGS sequence"/>
</dbReference>
<dbReference type="AlphaFoldDB" id="A0A4Y2EDW6"/>
<gene>
    <name evidence="2" type="ORF">AVEN_144876_1</name>
</gene>
<organism evidence="2 3">
    <name type="scientific">Araneus ventricosus</name>
    <name type="common">Orbweaver spider</name>
    <name type="synonym">Epeira ventricosa</name>
    <dbReference type="NCBI Taxonomy" id="182803"/>
    <lineage>
        <taxon>Eukaryota</taxon>
        <taxon>Metazoa</taxon>
        <taxon>Ecdysozoa</taxon>
        <taxon>Arthropoda</taxon>
        <taxon>Chelicerata</taxon>
        <taxon>Arachnida</taxon>
        <taxon>Araneae</taxon>
        <taxon>Araneomorphae</taxon>
        <taxon>Entelegynae</taxon>
        <taxon>Araneoidea</taxon>
        <taxon>Araneidae</taxon>
        <taxon>Araneus</taxon>
    </lineage>
</organism>
<comment type="caution">
    <text evidence="2">The sequence shown here is derived from an EMBL/GenBank/DDBJ whole genome shotgun (WGS) entry which is preliminary data.</text>
</comment>
<keyword evidence="3" id="KW-1185">Reference proteome</keyword>
<sequence length="120" mass="13456">MRSSQATEHSKPIKTDSSARVPGVSAEKVKELLNILSLNVVHGKTSETLTLKKTAAPLNEFCRTDNREKAALSTSGPEVSRYETRFHLGIQIRNLIPSWDPDSKSDSIEGYRFETRFHRG</sequence>
<feature type="region of interest" description="Disordered" evidence="1">
    <location>
        <begin position="1"/>
        <end position="23"/>
    </location>
</feature>
<dbReference type="EMBL" id="BGPR01000582">
    <property type="protein sequence ID" value="GBM27320.1"/>
    <property type="molecule type" value="Genomic_DNA"/>
</dbReference>